<dbReference type="InterPro" id="IPR003601">
    <property type="entry name" value="Topo_IA_2"/>
</dbReference>
<organism evidence="14 15">
    <name type="scientific">Candidatus Mancarchaeum acidiphilum</name>
    <dbReference type="NCBI Taxonomy" id="1920749"/>
    <lineage>
        <taxon>Archaea</taxon>
        <taxon>Candidatus Micrarchaeota</taxon>
        <taxon>Candidatus Mancarchaeum</taxon>
    </lineage>
</organism>
<dbReference type="InterPro" id="IPR013498">
    <property type="entry name" value="Topo_IA_Znf"/>
</dbReference>
<feature type="compositionally biased region" description="Basic residues" evidence="11">
    <location>
        <begin position="705"/>
        <end position="740"/>
    </location>
</feature>
<dbReference type="InterPro" id="IPR013497">
    <property type="entry name" value="Topo_IA_cen"/>
</dbReference>
<keyword evidence="6" id="KW-0460">Magnesium</keyword>
<dbReference type="SMART" id="SM00437">
    <property type="entry name" value="TOP1Ac"/>
    <property type="match status" value="1"/>
</dbReference>
<dbReference type="GO" id="GO:0003677">
    <property type="term" value="F:DNA binding"/>
    <property type="evidence" value="ECO:0007669"/>
    <property type="project" value="UniProtKB-KW"/>
</dbReference>
<keyword evidence="9 10" id="KW-0413">Isomerase</keyword>
<dbReference type="SUPFAM" id="SSF56712">
    <property type="entry name" value="Prokaryotic type I DNA topoisomerase"/>
    <property type="match status" value="1"/>
</dbReference>
<dbReference type="HAMAP" id="MF_00952">
    <property type="entry name" value="Topoisom_1_prok"/>
    <property type="match status" value="1"/>
</dbReference>
<dbReference type="KEGG" id="marh:Mia14_0164"/>
<dbReference type="InterPro" id="IPR000380">
    <property type="entry name" value="Topo_IA"/>
</dbReference>
<dbReference type="InterPro" id="IPR013825">
    <property type="entry name" value="Topo_IA_cen_sub2"/>
</dbReference>
<keyword evidence="3" id="KW-0479">Metal-binding</keyword>
<dbReference type="SMART" id="SM00436">
    <property type="entry name" value="TOP1Bc"/>
    <property type="match status" value="1"/>
</dbReference>
<evidence type="ECO:0000313" key="15">
    <source>
        <dbReference type="Proteomes" id="UP000197679"/>
    </source>
</evidence>
<dbReference type="CDD" id="cd00186">
    <property type="entry name" value="TOP1Ac"/>
    <property type="match status" value="1"/>
</dbReference>
<dbReference type="EC" id="5.6.2.1" evidence="10"/>
<sequence length="740" mass="82919">MTNTLIIAEKPSVAARIAEAIGDSRPESKSNGRYRYYEINSGGQKIFIAPAVGHLFTIKQKGSAHGYPVLDVEWAPSYAVSKNSAFTKGYLDTLRKLSENCDYFINACDYDTEGTVIGTNIIKDVTKQDLASLNGKAHRMKFSTTTDKDLRESYKNIEPLDLNNYYAGETRHILDWLWGINFSRALTAALWGSLKKPLSIGRVQGPTLSILSTRELEIKDFKPEPFWKITGEIKGVKFTNSKGNIFDKSIAELAFKNTELHLDEGRIEKIDVKEESKQPPPPFDLTSLQIEASHVLNLDPSVTLSIAQSLYEKSYISYPRTSSQKLPYTLGLPSIISEIAKNPEYRDIAQSLLSRKRFKPVEGKKTDEAHPSVFPTGVLPKELSRQEQQLYDLVTRRFLSCFEENASIMHTNISAAFGDEKYKASGARITKKGWMDTYKYAKLSEVELPEFLQNEPVKLDNPNMAELKTQPPKRYTKAGIIAELEKRGLGTKATRAAIVDTLFKRNYVTGQQLQVTDFGLAVYNALLHNCEMIIDEKTTRKLDKDLEEIIDNKITENDVISEGKKLLLEALKVFDEHKVQIGNELKSSFKSVNSLGKCPKCGGDLVIRHSHIGKQFVACSNYPNCTVTYPLPQSAKIVPTGKVCEHCKTPIVKVIRKGKKSFEMDLDPNCITKKAYYEKANKQPQESSNPVNAVTAKSMLDKSTQKPKKTKTRKKSSTKKRATSAKSKAKQAKAPKTKGD</sequence>
<dbReference type="InterPro" id="IPR023405">
    <property type="entry name" value="Topo_IA_core_domain"/>
</dbReference>
<keyword evidence="5" id="KW-0862">Zinc</keyword>
<dbReference type="Proteomes" id="UP000197679">
    <property type="component" value="Chromosome"/>
</dbReference>
<dbReference type="PROSITE" id="PS50880">
    <property type="entry name" value="TOPRIM"/>
    <property type="match status" value="1"/>
</dbReference>
<feature type="domain" description="Toprim" evidence="12">
    <location>
        <begin position="3"/>
        <end position="145"/>
    </location>
</feature>
<keyword evidence="8 10" id="KW-0238">DNA-binding</keyword>
<dbReference type="GeneID" id="33313723"/>
<dbReference type="GO" id="GO:0003917">
    <property type="term" value="F:DNA topoisomerase type I (single strand cut, ATP-independent) activity"/>
    <property type="evidence" value="ECO:0007669"/>
    <property type="project" value="UniProtKB-UniRule"/>
</dbReference>
<feature type="region of interest" description="Interaction with DNA" evidence="10">
    <location>
        <begin position="199"/>
        <end position="204"/>
    </location>
</feature>
<feature type="region of interest" description="Disordered" evidence="11">
    <location>
        <begin position="681"/>
        <end position="740"/>
    </location>
</feature>
<dbReference type="PRINTS" id="PR00417">
    <property type="entry name" value="PRTPISMRASEI"/>
</dbReference>
<evidence type="ECO:0000259" key="13">
    <source>
        <dbReference type="PROSITE" id="PS52039"/>
    </source>
</evidence>
<name>A0A218NM19_9ARCH</name>
<dbReference type="AlphaFoldDB" id="A0A218NM19"/>
<keyword evidence="7 10" id="KW-0799">Topoisomerase</keyword>
<feature type="active site" description="O-(5'-phospho-DNA)-tyrosine intermediate" evidence="10">
    <location>
        <position position="318"/>
    </location>
</feature>
<comment type="caution">
    <text evidence="10">Lacks conserved residue(s) required for the propagation of feature annotation.</text>
</comment>
<dbReference type="Gene3D" id="1.10.290.10">
    <property type="entry name" value="Topoisomerase I, domain 4"/>
    <property type="match status" value="1"/>
</dbReference>
<feature type="site" description="Interaction with DNA" evidence="10">
    <location>
        <position position="171"/>
    </location>
</feature>
<dbReference type="RefSeq" id="WP_088819668.1">
    <property type="nucleotide sequence ID" value="NZ_CP019964.1"/>
</dbReference>
<evidence type="ECO:0000259" key="12">
    <source>
        <dbReference type="PROSITE" id="PS50880"/>
    </source>
</evidence>
<dbReference type="SMART" id="SM00493">
    <property type="entry name" value="TOPRIM"/>
    <property type="match status" value="1"/>
</dbReference>
<reference evidence="14 15" key="1">
    <citation type="journal article" date="2017" name="Nat. Commun.">
        <title>'ARMAN' archaea depend on association with euryarchaeal host in culture and in situ.</title>
        <authorList>
            <person name="Golyshina O."/>
            <person name="Toshchakov S."/>
            <person name="Makarova K."/>
            <person name="Gavrilov S."/>
            <person name="Korzhenkov A."/>
            <person name="La Cono V."/>
            <person name="Arcadi E."/>
            <person name="Nechitaylo T."/>
            <person name="Ferrer M."/>
            <person name="Kublanov I."/>
            <person name="Wolf Y."/>
            <person name="Yakimov M."/>
            <person name="Golyshin P."/>
            <person name="Slesarev A."/>
            <person name="Kozyavkin S."/>
        </authorList>
    </citation>
    <scope>NUCLEOTIDE SEQUENCE [LARGE SCALE GENOMIC DNA]</scope>
    <source>
        <strain evidence="14 15">Mia14</strain>
    </source>
</reference>
<evidence type="ECO:0000256" key="10">
    <source>
        <dbReference type="HAMAP-Rule" id="MF_00952"/>
    </source>
</evidence>
<dbReference type="GO" id="GO:0006310">
    <property type="term" value="P:DNA recombination"/>
    <property type="evidence" value="ECO:0007669"/>
    <property type="project" value="TreeGrafter"/>
</dbReference>
<evidence type="ECO:0000256" key="8">
    <source>
        <dbReference type="ARBA" id="ARBA00023125"/>
    </source>
</evidence>
<protein>
    <recommendedName>
        <fullName evidence="10">DNA topoisomerase 1</fullName>
        <ecNumber evidence="10">5.6.2.1</ecNumber>
    </recommendedName>
    <alternativeName>
        <fullName evidence="10">DNA topoisomerase I</fullName>
    </alternativeName>
</protein>
<keyword evidence="15" id="KW-1185">Reference proteome</keyword>
<dbReference type="Pfam" id="PF01131">
    <property type="entry name" value="Topoisom_bac"/>
    <property type="match status" value="1"/>
</dbReference>
<evidence type="ECO:0000256" key="1">
    <source>
        <dbReference type="ARBA" id="ARBA00000213"/>
    </source>
</evidence>
<comment type="subunit">
    <text evidence="10">Monomer.</text>
</comment>
<dbReference type="NCBIfam" id="TIGR01057">
    <property type="entry name" value="topA_arch"/>
    <property type="match status" value="1"/>
</dbReference>
<evidence type="ECO:0000256" key="7">
    <source>
        <dbReference type="ARBA" id="ARBA00023029"/>
    </source>
</evidence>
<dbReference type="InterPro" id="IPR013824">
    <property type="entry name" value="Topo_IA_cen_sub1"/>
</dbReference>
<dbReference type="Gene3D" id="3.40.50.140">
    <property type="match status" value="1"/>
</dbReference>
<dbReference type="InterPro" id="IPR006171">
    <property type="entry name" value="TOPRIM_dom"/>
</dbReference>
<comment type="catalytic activity">
    <reaction evidence="1 10">
        <text>ATP-independent breakage of single-stranded DNA, followed by passage and rejoining.</text>
        <dbReference type="EC" id="5.6.2.1"/>
    </reaction>
</comment>
<dbReference type="PROSITE" id="PS00396">
    <property type="entry name" value="TOPO_IA_1"/>
    <property type="match status" value="1"/>
</dbReference>
<evidence type="ECO:0000256" key="3">
    <source>
        <dbReference type="ARBA" id="ARBA00022723"/>
    </source>
</evidence>
<dbReference type="GO" id="GO:0005694">
    <property type="term" value="C:chromosome"/>
    <property type="evidence" value="ECO:0007669"/>
    <property type="project" value="InterPro"/>
</dbReference>
<dbReference type="Pfam" id="PF01396">
    <property type="entry name" value="Zn_ribbon_Top1"/>
    <property type="match status" value="1"/>
</dbReference>
<dbReference type="InterPro" id="IPR005739">
    <property type="entry name" value="TopoI_arch"/>
</dbReference>
<dbReference type="PANTHER" id="PTHR11390:SF26">
    <property type="entry name" value="DNA TOPOISOMERASE 1"/>
    <property type="match status" value="1"/>
</dbReference>
<dbReference type="PROSITE" id="PS52039">
    <property type="entry name" value="TOPO_IA_2"/>
    <property type="match status" value="1"/>
</dbReference>
<evidence type="ECO:0000256" key="9">
    <source>
        <dbReference type="ARBA" id="ARBA00023235"/>
    </source>
</evidence>
<keyword evidence="4" id="KW-0863">Zinc-finger</keyword>
<feature type="site" description="Interaction with DNA" evidence="10">
    <location>
        <position position="175"/>
    </location>
</feature>
<feature type="site" description="Interaction with DNA" evidence="10">
    <location>
        <position position="505"/>
    </location>
</feature>
<dbReference type="EMBL" id="CP019964">
    <property type="protein sequence ID" value="ASI13501.1"/>
    <property type="molecule type" value="Genomic_DNA"/>
</dbReference>
<feature type="domain" description="Topo IA-type catalytic" evidence="13">
    <location>
        <begin position="161"/>
        <end position="571"/>
    </location>
</feature>
<dbReference type="InterPro" id="IPR023406">
    <property type="entry name" value="Topo_IA_AS"/>
</dbReference>
<dbReference type="InterPro" id="IPR028612">
    <property type="entry name" value="Topoisom_1_IA"/>
</dbReference>
<evidence type="ECO:0000313" key="14">
    <source>
        <dbReference type="EMBL" id="ASI13501.1"/>
    </source>
</evidence>
<comment type="function">
    <text evidence="10">Releases the supercoiling and torsional tension of DNA, which is introduced during the DNA replication and transcription, by transiently cleaving and rejoining one strand of the DNA duplex. Introduces a single-strand break via transesterification at a target site in duplex DNA. The scissile phosphodiester is attacked by the catalytic tyrosine of the enzyme, resulting in the formation of a DNA-(5'-phosphotyrosyl)-enzyme intermediate and the expulsion of a 3'-OH DNA strand. The free DNA strand then undergoes passage around the unbroken strand, thus removing DNA supercoils. Finally, in the religation step, the DNA 3'-OH attacks the covalent intermediate to expel the active-site tyrosine and restore the DNA phosphodiester backbone.</text>
</comment>
<dbReference type="GO" id="GO:0008270">
    <property type="term" value="F:zinc ion binding"/>
    <property type="evidence" value="ECO:0007669"/>
    <property type="project" value="UniProtKB-KW"/>
</dbReference>
<accession>A0A218NM19</accession>
<dbReference type="SUPFAM" id="SSF57783">
    <property type="entry name" value="Zinc beta-ribbon"/>
    <property type="match status" value="1"/>
</dbReference>
<dbReference type="Pfam" id="PF01751">
    <property type="entry name" value="Toprim"/>
    <property type="match status" value="1"/>
</dbReference>
<comment type="similarity">
    <text evidence="2 10">Belongs to the type IA topoisomerase family.</text>
</comment>
<evidence type="ECO:0000256" key="4">
    <source>
        <dbReference type="ARBA" id="ARBA00022771"/>
    </source>
</evidence>
<gene>
    <name evidence="10" type="primary">topA</name>
    <name evidence="14" type="ORF">Mia14_0164</name>
</gene>
<evidence type="ECO:0000256" key="11">
    <source>
        <dbReference type="SAM" id="MobiDB-lite"/>
    </source>
</evidence>
<dbReference type="InterPro" id="IPR003602">
    <property type="entry name" value="Topo_IA_DNA-bd_dom"/>
</dbReference>
<feature type="site" description="Interaction with DNA" evidence="10">
    <location>
        <position position="54"/>
    </location>
</feature>
<proteinExistence type="inferred from homology"/>
<dbReference type="Gene3D" id="1.10.460.10">
    <property type="entry name" value="Topoisomerase I, domain 2"/>
    <property type="match status" value="1"/>
</dbReference>
<evidence type="ECO:0000256" key="6">
    <source>
        <dbReference type="ARBA" id="ARBA00022842"/>
    </source>
</evidence>
<dbReference type="PANTHER" id="PTHR11390">
    <property type="entry name" value="PROKARYOTIC DNA TOPOISOMERASE"/>
    <property type="match status" value="1"/>
</dbReference>
<feature type="site" description="Interaction with DNA" evidence="10">
    <location>
        <position position="320"/>
    </location>
</feature>
<dbReference type="InterPro" id="IPR013826">
    <property type="entry name" value="Topo_IA_cen_sub3"/>
</dbReference>
<dbReference type="Gene3D" id="2.70.20.10">
    <property type="entry name" value="Topoisomerase I, domain 3"/>
    <property type="match status" value="1"/>
</dbReference>
<evidence type="ECO:0000256" key="5">
    <source>
        <dbReference type="ARBA" id="ARBA00022833"/>
    </source>
</evidence>
<evidence type="ECO:0000256" key="2">
    <source>
        <dbReference type="ARBA" id="ARBA00009446"/>
    </source>
</evidence>
<feature type="compositionally biased region" description="Polar residues" evidence="11">
    <location>
        <begin position="682"/>
        <end position="692"/>
    </location>
</feature>
<dbReference type="GO" id="GO:0006265">
    <property type="term" value="P:DNA topological change"/>
    <property type="evidence" value="ECO:0007669"/>
    <property type="project" value="UniProtKB-UniRule"/>
</dbReference>
<dbReference type="Gene3D" id="3.30.65.10">
    <property type="entry name" value="Bacterial Topoisomerase I, domain 1"/>
    <property type="match status" value="1"/>
</dbReference>
<dbReference type="GO" id="GO:0006281">
    <property type="term" value="P:DNA repair"/>
    <property type="evidence" value="ECO:0007669"/>
    <property type="project" value="TreeGrafter"/>
</dbReference>
<dbReference type="OrthoDB" id="30963at2157"/>